<feature type="domain" description="ABC transmembrane type-1" evidence="9">
    <location>
        <begin position="154"/>
        <end position="366"/>
    </location>
</feature>
<dbReference type="KEGG" id="myl:C3E77_13235"/>
<feature type="compositionally biased region" description="Polar residues" evidence="8">
    <location>
        <begin position="1"/>
        <end position="10"/>
    </location>
</feature>
<dbReference type="InterPro" id="IPR035906">
    <property type="entry name" value="MetI-like_sf"/>
</dbReference>
<organism evidence="10 11">
    <name type="scientific">Mycetocola zhujimingii</name>
    <dbReference type="NCBI Taxonomy" id="2079792"/>
    <lineage>
        <taxon>Bacteria</taxon>
        <taxon>Bacillati</taxon>
        <taxon>Actinomycetota</taxon>
        <taxon>Actinomycetes</taxon>
        <taxon>Micrococcales</taxon>
        <taxon>Microbacteriaceae</taxon>
        <taxon>Mycetocola</taxon>
    </lineage>
</organism>
<feature type="transmembrane region" description="Helical" evidence="7">
    <location>
        <begin position="94"/>
        <end position="112"/>
    </location>
</feature>
<feature type="transmembrane region" description="Helical" evidence="7">
    <location>
        <begin position="158"/>
        <end position="179"/>
    </location>
</feature>
<dbReference type="PANTHER" id="PTHR30193">
    <property type="entry name" value="ABC TRANSPORTER PERMEASE PROTEIN"/>
    <property type="match status" value="1"/>
</dbReference>
<accession>A0A2U1TBH3</accession>
<dbReference type="InterPro" id="IPR051393">
    <property type="entry name" value="ABC_transporter_permease"/>
</dbReference>
<evidence type="ECO:0000256" key="7">
    <source>
        <dbReference type="RuleBase" id="RU363032"/>
    </source>
</evidence>
<dbReference type="OrthoDB" id="4319190at2"/>
<dbReference type="PROSITE" id="PS50928">
    <property type="entry name" value="ABC_TM1"/>
    <property type="match status" value="1"/>
</dbReference>
<feature type="transmembrane region" description="Helical" evidence="7">
    <location>
        <begin position="31"/>
        <end position="52"/>
    </location>
</feature>
<feature type="transmembrane region" description="Helical" evidence="7">
    <location>
        <begin position="347"/>
        <end position="370"/>
    </location>
</feature>
<proteinExistence type="inferred from homology"/>
<dbReference type="Gene3D" id="1.10.3720.10">
    <property type="entry name" value="MetI-like"/>
    <property type="match status" value="2"/>
</dbReference>
<dbReference type="InterPro" id="IPR000515">
    <property type="entry name" value="MetI-like"/>
</dbReference>
<keyword evidence="11" id="KW-1185">Reference proteome</keyword>
<comment type="subcellular location">
    <subcellularLocation>
        <location evidence="1 7">Cell membrane</location>
        <topology evidence="1 7">Multi-pass membrane protein</topology>
    </subcellularLocation>
</comment>
<dbReference type="EMBL" id="QEFB01000013">
    <property type="protein sequence ID" value="PWC06252.1"/>
    <property type="molecule type" value="Genomic_DNA"/>
</dbReference>
<keyword evidence="2 7" id="KW-0813">Transport</keyword>
<evidence type="ECO:0000256" key="1">
    <source>
        <dbReference type="ARBA" id="ARBA00004651"/>
    </source>
</evidence>
<dbReference type="GO" id="GO:0005886">
    <property type="term" value="C:plasma membrane"/>
    <property type="evidence" value="ECO:0007669"/>
    <property type="project" value="UniProtKB-SubCell"/>
</dbReference>
<evidence type="ECO:0000313" key="11">
    <source>
        <dbReference type="Proteomes" id="UP000244962"/>
    </source>
</evidence>
<dbReference type="CDD" id="cd06261">
    <property type="entry name" value="TM_PBP2"/>
    <property type="match status" value="1"/>
</dbReference>
<reference evidence="11" key="1">
    <citation type="submission" date="2018-04" db="EMBL/GenBank/DDBJ databases">
        <authorList>
            <person name="Liu S."/>
            <person name="Wang Z."/>
            <person name="Li J."/>
        </authorList>
    </citation>
    <scope>NUCLEOTIDE SEQUENCE [LARGE SCALE GENOMIC DNA]</scope>
    <source>
        <strain evidence="11">622</strain>
    </source>
</reference>
<keyword evidence="4 7" id="KW-0812">Transmembrane</keyword>
<evidence type="ECO:0000256" key="6">
    <source>
        <dbReference type="ARBA" id="ARBA00023136"/>
    </source>
</evidence>
<evidence type="ECO:0000256" key="4">
    <source>
        <dbReference type="ARBA" id="ARBA00022692"/>
    </source>
</evidence>
<feature type="transmembrane region" description="Helical" evidence="7">
    <location>
        <begin position="240"/>
        <end position="262"/>
    </location>
</feature>
<sequence>MTLTLDQAAQATRKRPPRLPRKRRSQAGLKYGFAFVAPFAVLYLVFVLYPVLQAAQMSFFDWDLLGSVREFIGLENYERMLWGVDIQWSITNLFWWRIGVLALVAVLLVGPIKRRHISVWSVAGVLGLLGVFVALGFAPGKDGYWYDPTFWIALQNTLLFTAISTPIIALLGLVMALALQGQRRGSRWYQMAFFLPYILPVSVVTLIWTYFLSPGQGLLAQILTPLGIDPIPWLSDSNTALTAVIITTIWWTVGFNLVMFAAGLQDVDKSLYEAASLDGAGPWRKFVSVTLPGIRHVILLVMVMQAIASFQVFGQVNIMTGGGPGTSTEVLIRHIYQTGFRDFELGYASAMSLFLFALMLIVSVVQMRFLGKDDTK</sequence>
<evidence type="ECO:0000259" key="9">
    <source>
        <dbReference type="PROSITE" id="PS50928"/>
    </source>
</evidence>
<name>A0A2U1TBH3_9MICO</name>
<comment type="similarity">
    <text evidence="7">Belongs to the binding-protein-dependent transport system permease family.</text>
</comment>
<dbReference type="GO" id="GO:0055085">
    <property type="term" value="P:transmembrane transport"/>
    <property type="evidence" value="ECO:0007669"/>
    <property type="project" value="InterPro"/>
</dbReference>
<dbReference type="Pfam" id="PF00528">
    <property type="entry name" value="BPD_transp_1"/>
    <property type="match status" value="1"/>
</dbReference>
<dbReference type="PANTHER" id="PTHR30193:SF41">
    <property type="entry name" value="DIACETYLCHITOBIOSE UPTAKE SYSTEM PERMEASE PROTEIN NGCF"/>
    <property type="match status" value="1"/>
</dbReference>
<keyword evidence="6 7" id="KW-0472">Membrane</keyword>
<evidence type="ECO:0000256" key="3">
    <source>
        <dbReference type="ARBA" id="ARBA00022475"/>
    </source>
</evidence>
<gene>
    <name evidence="10" type="ORF">DF223_11630</name>
</gene>
<protein>
    <submittedName>
        <fullName evidence="10">Sugar ABC transporter permease</fullName>
    </submittedName>
</protein>
<dbReference type="Proteomes" id="UP000244962">
    <property type="component" value="Unassembled WGS sequence"/>
</dbReference>
<keyword evidence="5 7" id="KW-1133">Transmembrane helix</keyword>
<dbReference type="AlphaFoldDB" id="A0A2U1TBH3"/>
<evidence type="ECO:0000256" key="8">
    <source>
        <dbReference type="SAM" id="MobiDB-lite"/>
    </source>
</evidence>
<dbReference type="SUPFAM" id="SSF161098">
    <property type="entry name" value="MetI-like"/>
    <property type="match status" value="2"/>
</dbReference>
<evidence type="ECO:0000313" key="10">
    <source>
        <dbReference type="EMBL" id="PWC06252.1"/>
    </source>
</evidence>
<evidence type="ECO:0000256" key="5">
    <source>
        <dbReference type="ARBA" id="ARBA00022989"/>
    </source>
</evidence>
<feature type="transmembrane region" description="Helical" evidence="7">
    <location>
        <begin position="119"/>
        <end position="138"/>
    </location>
</feature>
<keyword evidence="3" id="KW-1003">Cell membrane</keyword>
<feature type="region of interest" description="Disordered" evidence="8">
    <location>
        <begin position="1"/>
        <end position="23"/>
    </location>
</feature>
<comment type="caution">
    <text evidence="10">The sequence shown here is derived from an EMBL/GenBank/DDBJ whole genome shotgun (WGS) entry which is preliminary data.</text>
</comment>
<evidence type="ECO:0000256" key="2">
    <source>
        <dbReference type="ARBA" id="ARBA00022448"/>
    </source>
</evidence>
<feature type="compositionally biased region" description="Basic residues" evidence="8">
    <location>
        <begin position="12"/>
        <end position="23"/>
    </location>
</feature>
<feature type="transmembrane region" description="Helical" evidence="7">
    <location>
        <begin position="191"/>
        <end position="211"/>
    </location>
</feature>
<feature type="transmembrane region" description="Helical" evidence="7">
    <location>
        <begin position="293"/>
        <end position="313"/>
    </location>
</feature>